<evidence type="ECO:0000256" key="17">
    <source>
        <dbReference type="RuleBase" id="RU000385"/>
    </source>
</evidence>
<evidence type="ECO:0000256" key="2">
    <source>
        <dbReference type="ARBA" id="ARBA00009897"/>
    </source>
</evidence>
<evidence type="ECO:0000256" key="18">
    <source>
        <dbReference type="RuleBase" id="RU004356"/>
    </source>
</evidence>
<reference evidence="21 24" key="2">
    <citation type="submission" date="2020-08" db="EMBL/GenBank/DDBJ databases">
        <title>Genomic Encyclopedia of Type Strains, Phase IV (KMG-IV): sequencing the most valuable type-strain genomes for metagenomic binning, comparative biology and taxonomic classification.</title>
        <authorList>
            <person name="Goeker M."/>
        </authorList>
    </citation>
    <scope>NUCLEOTIDE SEQUENCE [LARGE SCALE GENOMIC DNA]</scope>
    <source>
        <strain evidence="21 24">DSM 12421</strain>
    </source>
</reference>
<keyword evidence="23" id="KW-1185">Reference proteome</keyword>
<dbReference type="InterPro" id="IPR027302">
    <property type="entry name" value="Gln_synth_N_conserv_site"/>
</dbReference>
<comment type="subcellular location">
    <subcellularLocation>
        <location evidence="1 17">Cytoplasm</location>
    </subcellularLocation>
</comment>
<comment type="cofactor">
    <cofactor evidence="13">
        <name>Mg(2+)</name>
        <dbReference type="ChEBI" id="CHEBI:18420"/>
    </cofactor>
    <text evidence="13">Binds 2 Mg(2+) ions per subunit.</text>
</comment>
<evidence type="ECO:0000313" key="21">
    <source>
        <dbReference type="EMBL" id="MBB5252449.1"/>
    </source>
</evidence>
<dbReference type="Proteomes" id="UP000427373">
    <property type="component" value="Chromosome"/>
</dbReference>
<dbReference type="Gene3D" id="3.30.590.10">
    <property type="entry name" value="Glutamine synthetase/guanido kinase, catalytic domain"/>
    <property type="match status" value="1"/>
</dbReference>
<keyword evidence="13" id="KW-0460">Magnesium</keyword>
<feature type="binding site" evidence="11">
    <location>
        <position position="330"/>
    </location>
    <ligand>
        <name>L-glutamate</name>
        <dbReference type="ChEBI" id="CHEBI:29985"/>
    </ligand>
</feature>
<evidence type="ECO:0000256" key="3">
    <source>
        <dbReference type="ARBA" id="ARBA00012937"/>
    </source>
</evidence>
<keyword evidence="6 14" id="KW-0597">Phosphoprotein</keyword>
<gene>
    <name evidence="22" type="primary">glnA</name>
    <name evidence="22" type="ORF">D1869_07815</name>
    <name evidence="21" type="ORF">HNQ62_000167</name>
</gene>
<evidence type="ECO:0000256" key="9">
    <source>
        <dbReference type="ARBA" id="ARBA00022840"/>
    </source>
</evidence>
<dbReference type="PROSITE" id="PS51986">
    <property type="entry name" value="GS_BETA_GRASP"/>
    <property type="match status" value="1"/>
</dbReference>
<dbReference type="GO" id="GO:0016020">
    <property type="term" value="C:membrane"/>
    <property type="evidence" value="ECO:0007669"/>
    <property type="project" value="TreeGrafter"/>
</dbReference>
<feature type="binding site" evidence="11">
    <location>
        <position position="324"/>
    </location>
    <ligand>
        <name>L-glutamate</name>
        <dbReference type="ChEBI" id="CHEBI:29985"/>
    </ligand>
</feature>
<dbReference type="NCBIfam" id="TIGR00653">
    <property type="entry name" value="GlnA"/>
    <property type="match status" value="1"/>
</dbReference>
<reference evidence="22 23" key="1">
    <citation type="submission" date="2019-10" db="EMBL/GenBank/DDBJ databases">
        <title>Genome Sequences from Six Type Strain Members of the Archaeal Family Sulfolobaceae: Acidianus ambivalens, Acidianus infernus, Metallosphaera prunae, Stygiolobus azoricus, Sulfolobus metallicus, and Sulfurisphaera ohwakuensis.</title>
        <authorList>
            <person name="Counts J.A."/>
            <person name="Kelly R.M."/>
        </authorList>
    </citation>
    <scope>NUCLEOTIDE SEQUENCE [LARGE SCALE GENOMIC DNA]</scope>
    <source>
        <strain evidence="22 23">TA-1</strain>
    </source>
</reference>
<keyword evidence="13" id="KW-0479">Metal-binding</keyword>
<keyword evidence="9 12" id="KW-0067">ATP-binding</keyword>
<feature type="binding site" evidence="12">
    <location>
        <position position="342"/>
    </location>
    <ligand>
        <name>ATP</name>
        <dbReference type="ChEBI" id="CHEBI:30616"/>
    </ligand>
</feature>
<dbReference type="GO" id="GO:0005737">
    <property type="term" value="C:cytoplasm"/>
    <property type="evidence" value="ECO:0007669"/>
    <property type="project" value="UniProtKB-SubCell"/>
</dbReference>
<feature type="binding site" evidence="11">
    <location>
        <position position="342"/>
    </location>
    <ligand>
        <name>L-glutamate</name>
        <dbReference type="ChEBI" id="CHEBI:29985"/>
    </ligand>
</feature>
<dbReference type="GO" id="GO:0019740">
    <property type="term" value="P:nitrogen utilization"/>
    <property type="evidence" value="ECO:0007669"/>
    <property type="project" value="TreeGrafter"/>
</dbReference>
<keyword evidence="5 17" id="KW-0963">Cytoplasm</keyword>
<dbReference type="GeneID" id="95642393"/>
<evidence type="ECO:0000256" key="11">
    <source>
        <dbReference type="PIRSR" id="PIRSR604809-1"/>
    </source>
</evidence>
<evidence type="ECO:0000256" key="8">
    <source>
        <dbReference type="ARBA" id="ARBA00022741"/>
    </source>
</evidence>
<evidence type="ECO:0000256" key="1">
    <source>
        <dbReference type="ARBA" id="ARBA00004496"/>
    </source>
</evidence>
<evidence type="ECO:0000256" key="7">
    <source>
        <dbReference type="ARBA" id="ARBA00022598"/>
    </source>
</evidence>
<dbReference type="SMART" id="SM01230">
    <property type="entry name" value="Gln-synt_C"/>
    <property type="match status" value="1"/>
</dbReference>
<feature type="binding site" evidence="12">
    <location>
        <begin position="271"/>
        <end position="273"/>
    </location>
    <ligand>
        <name>ATP</name>
        <dbReference type="ChEBI" id="CHEBI:30616"/>
    </ligand>
</feature>
<feature type="binding site" evidence="13">
    <location>
        <position position="133"/>
    </location>
    <ligand>
        <name>Mg(2+)</name>
        <dbReference type="ChEBI" id="CHEBI:18420"/>
        <label>1</label>
    </ligand>
</feature>
<dbReference type="Proteomes" id="UP000582213">
    <property type="component" value="Unassembled WGS sequence"/>
</dbReference>
<evidence type="ECO:0000256" key="14">
    <source>
        <dbReference type="PIRSR" id="PIRSR604809-50"/>
    </source>
</evidence>
<feature type="binding site" evidence="13">
    <location>
        <position position="362"/>
    </location>
    <ligand>
        <name>Mg(2+)</name>
        <dbReference type="ChEBI" id="CHEBI:18420"/>
        <label>1</label>
    </ligand>
</feature>
<dbReference type="PANTHER" id="PTHR43407:SF1">
    <property type="entry name" value="LENGSIN"/>
    <property type="match status" value="1"/>
</dbReference>
<dbReference type="EMBL" id="CP045484">
    <property type="protein sequence ID" value="QGR17098.1"/>
    <property type="molecule type" value="Genomic_DNA"/>
</dbReference>
<dbReference type="EMBL" id="JACHFY010000001">
    <property type="protein sequence ID" value="MBB5252449.1"/>
    <property type="molecule type" value="Genomic_DNA"/>
</dbReference>
<dbReference type="FunFam" id="3.30.590.10:FF:000005">
    <property type="entry name" value="Probable glutamine synthetase"/>
    <property type="match status" value="1"/>
</dbReference>
<dbReference type="InterPro" id="IPR014746">
    <property type="entry name" value="Gln_synth/guanido_kin_cat_dom"/>
</dbReference>
<dbReference type="SUPFAM" id="SSF54368">
    <property type="entry name" value="Glutamine synthetase, N-terminal domain"/>
    <property type="match status" value="1"/>
</dbReference>
<dbReference type="PROSITE" id="PS51987">
    <property type="entry name" value="GS_CATALYTIC"/>
    <property type="match status" value="1"/>
</dbReference>
<dbReference type="GO" id="GO:0005524">
    <property type="term" value="F:ATP binding"/>
    <property type="evidence" value="ECO:0007669"/>
    <property type="project" value="UniProtKB-KW"/>
</dbReference>
<evidence type="ECO:0000313" key="24">
    <source>
        <dbReference type="Proteomes" id="UP000582213"/>
    </source>
</evidence>
<dbReference type="PANTHER" id="PTHR43407">
    <property type="entry name" value="GLUTAMINE SYNTHETASE"/>
    <property type="match status" value="1"/>
</dbReference>
<dbReference type="GO" id="GO:0006576">
    <property type="term" value="P:biogenic amine metabolic process"/>
    <property type="evidence" value="ECO:0007669"/>
    <property type="project" value="UniProtKB-ARBA"/>
</dbReference>
<dbReference type="EC" id="6.3.1.2" evidence="3 18"/>
<dbReference type="Pfam" id="PF00120">
    <property type="entry name" value="Gln-synt_C"/>
    <property type="match status" value="1"/>
</dbReference>
<name>A0A650CH71_SULOH</name>
<protein>
    <recommendedName>
        <fullName evidence="4 18">Glutamine synthetase</fullName>
        <ecNumber evidence="3 18">6.3.1.2</ecNumber>
    </recommendedName>
</protein>
<dbReference type="OrthoDB" id="36124at2157"/>
<evidence type="ECO:0000256" key="16">
    <source>
        <dbReference type="RuleBase" id="RU000384"/>
    </source>
</evidence>
<proteinExistence type="inferred from homology"/>
<feature type="binding site" evidence="13">
    <location>
        <position position="269"/>
    </location>
    <ligand>
        <name>Mg(2+)</name>
        <dbReference type="ChEBI" id="CHEBI:18420"/>
        <label>1</label>
    </ligand>
</feature>
<keyword evidence="7 18" id="KW-0436">Ligase</keyword>
<dbReference type="GO" id="GO:0006542">
    <property type="term" value="P:glutamine biosynthetic process"/>
    <property type="evidence" value="ECO:0007669"/>
    <property type="project" value="InterPro"/>
</dbReference>
<feature type="binding site" evidence="12">
    <location>
        <position position="207"/>
    </location>
    <ligand>
        <name>ATP</name>
        <dbReference type="ChEBI" id="CHEBI:30616"/>
    </ligand>
</feature>
<accession>A0A650CH71</accession>
<feature type="domain" description="GS beta-grasp" evidence="19">
    <location>
        <begin position="18"/>
        <end position="102"/>
    </location>
</feature>
<dbReference type="InterPro" id="IPR027303">
    <property type="entry name" value="Gln_synth_gly_rich_site"/>
</dbReference>
<dbReference type="InterPro" id="IPR004809">
    <property type="entry name" value="Gln_synth_I"/>
</dbReference>
<dbReference type="GO" id="GO:0046872">
    <property type="term" value="F:metal ion binding"/>
    <property type="evidence" value="ECO:0007669"/>
    <property type="project" value="UniProtKB-KW"/>
</dbReference>
<sequence length="473" mass="53779">MPSLPKTAEEALKFLKDNKIKWVDLQFTDLPGRLHHITIPASEFTEESFKTGFGKLDGSSIKGFTMIYESDMVLMPIPQTMAVIPWNEGIARVITQVFWGGGKGRFERDPRHIAEEAEKKQSEEGYISYFGPELEFFIFDKVDLDVATPQSGTGYKIYAREAPWAKNGGFLIRYKEGYYPAPPVDQLMDIRVEAINILTDYFGFNIEATHHEVATAGQGEIDFRFSTLADTADKVQTLKYVVKNVAAKHGMIATFMPKPMFGDNGTGMHTHFSLWTKDGKNLMYDPNDEYAELSQIGRYIVGGILEHGRALSAIVSPTTNSYRRLIPGYEAPVYLVWSRSNRSAAIRIPSYYRGMEKAKRLEYRPPDPSCNPYLAFAAILMAALDGIKKKIDPGDPVDENVYHMSEERKKQLKIKELPRSLDEALDELESDSEFLKPVFNSSILNTYIDLKRDEAKTMQQYPHPMELYYYLDA</sequence>
<dbReference type="Pfam" id="PF03951">
    <property type="entry name" value="Gln-synt_N"/>
    <property type="match status" value="1"/>
</dbReference>
<comment type="catalytic activity">
    <reaction evidence="10 18">
        <text>L-glutamate + NH4(+) + ATP = L-glutamine + ADP + phosphate + H(+)</text>
        <dbReference type="Rhea" id="RHEA:16169"/>
        <dbReference type="ChEBI" id="CHEBI:15378"/>
        <dbReference type="ChEBI" id="CHEBI:28938"/>
        <dbReference type="ChEBI" id="CHEBI:29985"/>
        <dbReference type="ChEBI" id="CHEBI:30616"/>
        <dbReference type="ChEBI" id="CHEBI:43474"/>
        <dbReference type="ChEBI" id="CHEBI:58359"/>
        <dbReference type="ChEBI" id="CHEBI:456216"/>
        <dbReference type="EC" id="6.3.1.2"/>
    </reaction>
</comment>
<dbReference type="SUPFAM" id="SSF55931">
    <property type="entry name" value="Glutamine synthetase/guanido kinase"/>
    <property type="match status" value="1"/>
</dbReference>
<dbReference type="PROSITE" id="PS00181">
    <property type="entry name" value="GLNA_ATP"/>
    <property type="match status" value="1"/>
</dbReference>
<evidence type="ECO:0000256" key="12">
    <source>
        <dbReference type="PIRSR" id="PIRSR604809-2"/>
    </source>
</evidence>
<organism evidence="22 23">
    <name type="scientific">Sulfurisphaera ohwakuensis</name>
    <dbReference type="NCBI Taxonomy" id="69656"/>
    <lineage>
        <taxon>Archaea</taxon>
        <taxon>Thermoproteota</taxon>
        <taxon>Thermoprotei</taxon>
        <taxon>Sulfolobales</taxon>
        <taxon>Sulfolobaceae</taxon>
        <taxon>Sulfurisphaera</taxon>
    </lineage>
</organism>
<evidence type="ECO:0000256" key="4">
    <source>
        <dbReference type="ARBA" id="ARBA00021364"/>
    </source>
</evidence>
<evidence type="ECO:0000259" key="19">
    <source>
        <dbReference type="PROSITE" id="PS51986"/>
    </source>
</evidence>
<dbReference type="InterPro" id="IPR008147">
    <property type="entry name" value="Gln_synt_N"/>
</dbReference>
<evidence type="ECO:0000256" key="10">
    <source>
        <dbReference type="ARBA" id="ARBA00049436"/>
    </source>
</evidence>
<feature type="binding site" evidence="11">
    <location>
        <begin position="264"/>
        <end position="265"/>
    </location>
    <ligand>
        <name>L-glutamate</name>
        <dbReference type="ChEBI" id="CHEBI:29985"/>
    </ligand>
</feature>
<comment type="similarity">
    <text evidence="2 15 16">Belongs to the glutamine synthetase family.</text>
</comment>
<feature type="binding site" evidence="12">
    <location>
        <begin position="223"/>
        <end position="225"/>
    </location>
    <ligand>
        <name>ATP</name>
        <dbReference type="ChEBI" id="CHEBI:30616"/>
    </ligand>
</feature>
<evidence type="ECO:0000256" key="15">
    <source>
        <dbReference type="PROSITE-ProRule" id="PRU01330"/>
    </source>
</evidence>
<dbReference type="KEGG" id="soh:D1869_07815"/>
<keyword evidence="8 12" id="KW-0547">Nucleotide-binding</keyword>
<feature type="modified residue" description="O-AMP-tyrosine" evidence="14">
    <location>
        <position position="402"/>
    </location>
</feature>
<dbReference type="GO" id="GO:0004356">
    <property type="term" value="F:glutamine synthetase activity"/>
    <property type="evidence" value="ECO:0007669"/>
    <property type="project" value="UniProtKB-EC"/>
</dbReference>
<feature type="binding site" evidence="13">
    <location>
        <position position="220"/>
    </location>
    <ligand>
        <name>Mg(2+)</name>
        <dbReference type="ChEBI" id="CHEBI:18420"/>
        <label>1</label>
    </ligand>
</feature>
<dbReference type="RefSeq" id="WP_156014609.1">
    <property type="nucleotide sequence ID" value="NZ_AP031374.1"/>
</dbReference>
<dbReference type="InterPro" id="IPR008146">
    <property type="entry name" value="Gln_synth_cat_dom"/>
</dbReference>
<feature type="binding site" evidence="13">
    <location>
        <position position="135"/>
    </location>
    <ligand>
        <name>Mg(2+)</name>
        <dbReference type="ChEBI" id="CHEBI:18420"/>
        <label>2</label>
    </ligand>
</feature>
<evidence type="ECO:0000259" key="20">
    <source>
        <dbReference type="PROSITE" id="PS51987"/>
    </source>
</evidence>
<feature type="binding site" evidence="11">
    <location>
        <position position="364"/>
    </location>
    <ligand>
        <name>L-glutamate</name>
        <dbReference type="ChEBI" id="CHEBI:29985"/>
    </ligand>
</feature>
<evidence type="ECO:0000313" key="23">
    <source>
        <dbReference type="Proteomes" id="UP000427373"/>
    </source>
</evidence>
<dbReference type="InterPro" id="IPR036651">
    <property type="entry name" value="Gln_synt_N_sf"/>
</dbReference>
<evidence type="ECO:0000256" key="5">
    <source>
        <dbReference type="ARBA" id="ARBA00022490"/>
    </source>
</evidence>
<feature type="binding site" evidence="13">
    <location>
        <position position="212"/>
    </location>
    <ligand>
        <name>Mg(2+)</name>
        <dbReference type="ChEBI" id="CHEBI:18420"/>
        <label>1</label>
    </ligand>
</feature>
<feature type="binding site" evidence="12">
    <location>
        <position position="357"/>
    </location>
    <ligand>
        <name>ATP</name>
        <dbReference type="ChEBI" id="CHEBI:30616"/>
    </ligand>
</feature>
<evidence type="ECO:0000256" key="6">
    <source>
        <dbReference type="ARBA" id="ARBA00022553"/>
    </source>
</evidence>
<evidence type="ECO:0000313" key="22">
    <source>
        <dbReference type="EMBL" id="QGR17098.1"/>
    </source>
</evidence>
<dbReference type="PROSITE" id="PS00180">
    <property type="entry name" value="GLNA_1"/>
    <property type="match status" value="1"/>
</dbReference>
<evidence type="ECO:0000256" key="13">
    <source>
        <dbReference type="PIRSR" id="PIRSR604809-3"/>
    </source>
</evidence>
<feature type="domain" description="GS catalytic" evidence="20">
    <location>
        <begin position="110"/>
        <end position="473"/>
    </location>
</feature>
<dbReference type="Gene3D" id="3.10.20.70">
    <property type="entry name" value="Glutamine synthetase, N-terminal domain"/>
    <property type="match status" value="1"/>
</dbReference>
<dbReference type="AlphaFoldDB" id="A0A650CH71"/>